<dbReference type="InterPro" id="IPR001254">
    <property type="entry name" value="Trypsin_dom"/>
</dbReference>
<feature type="non-terminal residue" evidence="3">
    <location>
        <position position="1"/>
    </location>
</feature>
<dbReference type="OrthoDB" id="5565075at2759"/>
<dbReference type="SUPFAM" id="SSF50494">
    <property type="entry name" value="Trypsin-like serine proteases"/>
    <property type="match status" value="1"/>
</dbReference>
<dbReference type="PANTHER" id="PTHR24271">
    <property type="entry name" value="KALLIKREIN-RELATED"/>
    <property type="match status" value="1"/>
</dbReference>
<protein>
    <submittedName>
        <fullName evidence="3">Granzyme H</fullName>
    </submittedName>
</protein>
<keyword evidence="4" id="KW-1185">Reference proteome</keyword>
<dbReference type="AlphaFoldDB" id="V8NH28"/>
<keyword evidence="1" id="KW-1015">Disulfide bond</keyword>
<organism evidence="3 4">
    <name type="scientific">Ophiophagus hannah</name>
    <name type="common">King cobra</name>
    <name type="synonym">Naja hannah</name>
    <dbReference type="NCBI Taxonomy" id="8665"/>
    <lineage>
        <taxon>Eukaryota</taxon>
        <taxon>Metazoa</taxon>
        <taxon>Chordata</taxon>
        <taxon>Craniata</taxon>
        <taxon>Vertebrata</taxon>
        <taxon>Euteleostomi</taxon>
        <taxon>Lepidosauria</taxon>
        <taxon>Squamata</taxon>
        <taxon>Bifurcata</taxon>
        <taxon>Unidentata</taxon>
        <taxon>Episquamata</taxon>
        <taxon>Toxicofera</taxon>
        <taxon>Serpentes</taxon>
        <taxon>Colubroidea</taxon>
        <taxon>Elapidae</taxon>
        <taxon>Elapinae</taxon>
        <taxon>Ophiophagus</taxon>
    </lineage>
</organism>
<dbReference type="InterPro" id="IPR043504">
    <property type="entry name" value="Peptidase_S1_PA_chymotrypsin"/>
</dbReference>
<comment type="caution">
    <text evidence="3">The sequence shown here is derived from an EMBL/GenBank/DDBJ whole genome shotgun (WGS) entry which is preliminary data.</text>
</comment>
<reference evidence="3 4" key="1">
    <citation type="journal article" date="2013" name="Proc. Natl. Acad. Sci. U.S.A.">
        <title>The king cobra genome reveals dynamic gene evolution and adaptation in the snake venom system.</title>
        <authorList>
            <person name="Vonk F.J."/>
            <person name="Casewell N.R."/>
            <person name="Henkel C.V."/>
            <person name="Heimberg A.M."/>
            <person name="Jansen H.J."/>
            <person name="McCleary R.J."/>
            <person name="Kerkkamp H.M."/>
            <person name="Vos R.A."/>
            <person name="Guerreiro I."/>
            <person name="Calvete J.J."/>
            <person name="Wuster W."/>
            <person name="Woods A.E."/>
            <person name="Logan J.M."/>
            <person name="Harrison R.A."/>
            <person name="Castoe T.A."/>
            <person name="de Koning A.P."/>
            <person name="Pollock D.D."/>
            <person name="Yandell M."/>
            <person name="Calderon D."/>
            <person name="Renjifo C."/>
            <person name="Currier R.B."/>
            <person name="Salgado D."/>
            <person name="Pla D."/>
            <person name="Sanz L."/>
            <person name="Hyder A.S."/>
            <person name="Ribeiro J.M."/>
            <person name="Arntzen J.W."/>
            <person name="van den Thillart G.E."/>
            <person name="Boetzer M."/>
            <person name="Pirovano W."/>
            <person name="Dirks R.P."/>
            <person name="Spaink H.P."/>
            <person name="Duboule D."/>
            <person name="McGlinn E."/>
            <person name="Kini R.M."/>
            <person name="Richardson M.K."/>
        </authorList>
    </citation>
    <scope>NUCLEOTIDE SEQUENCE</scope>
    <source>
        <tissue evidence="3">Blood</tissue>
    </source>
</reference>
<dbReference type="Gene3D" id="2.40.10.10">
    <property type="entry name" value="Trypsin-like serine proteases"/>
    <property type="match status" value="2"/>
</dbReference>
<evidence type="ECO:0000256" key="1">
    <source>
        <dbReference type="ARBA" id="ARBA00023157"/>
    </source>
</evidence>
<accession>V8NH28</accession>
<name>V8NH28_OPHHA</name>
<dbReference type="PANTHER" id="PTHR24271:SF90">
    <property type="entry name" value="PEPTIDASE S1 DOMAIN-CONTAINING PROTEIN"/>
    <property type="match status" value="1"/>
</dbReference>
<dbReference type="Proteomes" id="UP000018936">
    <property type="component" value="Unassembled WGS sequence"/>
</dbReference>
<dbReference type="EMBL" id="AZIM01004326">
    <property type="protein sequence ID" value="ETE60867.1"/>
    <property type="molecule type" value="Genomic_DNA"/>
</dbReference>
<dbReference type="GO" id="GO:0004252">
    <property type="term" value="F:serine-type endopeptidase activity"/>
    <property type="evidence" value="ECO:0007669"/>
    <property type="project" value="InterPro"/>
</dbReference>
<dbReference type="InterPro" id="IPR009003">
    <property type="entry name" value="Peptidase_S1_PA"/>
</dbReference>
<sequence>ILLHLFPGRLRSRNVGGHKVKPHSRPYAAALKVGGGFGCGGFFITPQWVLLAGHCNGSSPFNDILLLKGDSGGPMVCKGVVEGIVSYGNRIPPGVYSRIADFLPWIKHIMTLNA</sequence>
<proteinExistence type="predicted"/>
<dbReference type="PROSITE" id="PS50240">
    <property type="entry name" value="TRYPSIN_DOM"/>
    <property type="match status" value="1"/>
</dbReference>
<feature type="domain" description="Peptidase S1" evidence="2">
    <location>
        <begin position="39"/>
        <end position="111"/>
    </location>
</feature>
<evidence type="ECO:0000259" key="2">
    <source>
        <dbReference type="PROSITE" id="PS50240"/>
    </source>
</evidence>
<evidence type="ECO:0000313" key="3">
    <source>
        <dbReference type="EMBL" id="ETE60867.1"/>
    </source>
</evidence>
<dbReference type="GO" id="GO:0006508">
    <property type="term" value="P:proteolysis"/>
    <property type="evidence" value="ECO:0007669"/>
    <property type="project" value="InterPro"/>
</dbReference>
<dbReference type="Pfam" id="PF00089">
    <property type="entry name" value="Trypsin"/>
    <property type="match status" value="2"/>
</dbReference>
<gene>
    <name evidence="3" type="primary">GZMH</name>
    <name evidence="3" type="ORF">L345_13384</name>
</gene>
<evidence type="ECO:0000313" key="4">
    <source>
        <dbReference type="Proteomes" id="UP000018936"/>
    </source>
</evidence>